<dbReference type="CDD" id="cd04862">
    <property type="entry name" value="PaeLigD_Pol_like"/>
    <property type="match status" value="1"/>
</dbReference>
<evidence type="ECO:0000313" key="3">
    <source>
        <dbReference type="Proteomes" id="UP000681317"/>
    </source>
</evidence>
<dbReference type="RefSeq" id="WP_213433375.1">
    <property type="nucleotide sequence ID" value="NZ_AP024545.1"/>
</dbReference>
<sequence length="290" mass="32586">MARKGASLPTLSSPDRVVFPDVGITKRDVFAYYEAVADRLLEDTGERLVSVVRCPDGIEGERFFQKHLGASFGAAVHRVEIAENDGKRAEYAWIDDLAGVLSLAQMNVIEFHPWGSRVASLEKPDRVIFDLDPDPGVTWPKVKTAAKEMRDALAERGLQSFARMTGGKGVHLVVPIAKRYSWDQARTFCDRFAHDFEARFPTRYVATASKAKREGRIFIDWLRNGRGATAVASWSLRARPGAPVAMPVTWDEFTTLRAPDRFKLRDALKRIDARIWDDASAKTQRLPKLE</sequence>
<protein>
    <recommendedName>
        <fullName evidence="1">DNA ligase D polymerase domain-containing protein</fullName>
    </recommendedName>
</protein>
<dbReference type="Gene3D" id="3.90.920.10">
    <property type="entry name" value="DNA primase, PRIM domain"/>
    <property type="match status" value="1"/>
</dbReference>
<accession>A0ABN6FSB4</accession>
<organism evidence="2 3">
    <name type="scientific">Noviluteimonas caseinilytica</name>
    <dbReference type="NCBI Taxonomy" id="2675101"/>
    <lineage>
        <taxon>Bacteria</taxon>
        <taxon>Pseudomonadati</taxon>
        <taxon>Pseudomonadota</taxon>
        <taxon>Gammaproteobacteria</taxon>
        <taxon>Lysobacterales</taxon>
        <taxon>Lysobacteraceae</taxon>
        <taxon>Noviluteimonas</taxon>
    </lineage>
</organism>
<proteinExistence type="predicted"/>
<evidence type="ECO:0000259" key="1">
    <source>
        <dbReference type="Pfam" id="PF21686"/>
    </source>
</evidence>
<dbReference type="NCBIfam" id="TIGR02778">
    <property type="entry name" value="ligD_pol"/>
    <property type="match status" value="1"/>
</dbReference>
<dbReference type="PANTHER" id="PTHR42705:SF2">
    <property type="entry name" value="BIFUNCTIONAL NON-HOMOLOGOUS END JOINING PROTEIN LIGD"/>
    <property type="match status" value="1"/>
</dbReference>
<gene>
    <name evidence="2" type="ORF">LYSCAS_16110</name>
</gene>
<dbReference type="InterPro" id="IPR052171">
    <property type="entry name" value="NHEJ_LigD"/>
</dbReference>
<evidence type="ECO:0000313" key="2">
    <source>
        <dbReference type="EMBL" id="BCT92587.1"/>
    </source>
</evidence>
<feature type="domain" description="DNA ligase D polymerase" evidence="1">
    <location>
        <begin position="25"/>
        <end position="273"/>
    </location>
</feature>
<dbReference type="InterPro" id="IPR014145">
    <property type="entry name" value="LigD_pol_dom"/>
</dbReference>
<name>A0ABN6FSB4_9GAMM</name>
<dbReference type="InterPro" id="IPR033651">
    <property type="entry name" value="PaeLigD_Pol-like"/>
</dbReference>
<dbReference type="Proteomes" id="UP000681317">
    <property type="component" value="Chromosome"/>
</dbReference>
<dbReference type="PANTHER" id="PTHR42705">
    <property type="entry name" value="BIFUNCTIONAL NON-HOMOLOGOUS END JOINING PROTEIN LIGD"/>
    <property type="match status" value="1"/>
</dbReference>
<dbReference type="Pfam" id="PF21686">
    <property type="entry name" value="LigD_Prim-Pol"/>
    <property type="match status" value="1"/>
</dbReference>
<dbReference type="EMBL" id="AP024545">
    <property type="protein sequence ID" value="BCT92587.1"/>
    <property type="molecule type" value="Genomic_DNA"/>
</dbReference>
<reference evidence="2 3" key="1">
    <citation type="submission" date="2021-03" db="EMBL/GenBank/DDBJ databases">
        <title>Complete Genome Sequences of Two Lysobacter Strains Isolated from Sea Water (Lysobacter caseinilyticus) and Soil (Lysobacter helvus) in South Korea.</title>
        <authorList>
            <person name="Watanabe Y."/>
            <person name="Arakawa K."/>
        </authorList>
    </citation>
    <scope>NUCLEOTIDE SEQUENCE [LARGE SCALE GENOMIC DNA]</scope>
    <source>
        <strain evidence="2 3">KVB24</strain>
    </source>
</reference>
<keyword evidence="3" id="KW-1185">Reference proteome</keyword>